<dbReference type="EMBL" id="JAEEFW010000004">
    <property type="protein sequence ID" value="MBU4633477.1"/>
    <property type="molecule type" value="Genomic_DNA"/>
</dbReference>
<evidence type="ECO:0000313" key="1">
    <source>
        <dbReference type="EMBL" id="MBU4633477.1"/>
    </source>
</evidence>
<evidence type="ECO:0000313" key="2">
    <source>
        <dbReference type="Proteomes" id="UP000787568"/>
    </source>
</evidence>
<organism evidence="1 2">
    <name type="scientific">Pseudomonas chlororaphis subsp. aurantiaca</name>
    <dbReference type="NCBI Taxonomy" id="86192"/>
    <lineage>
        <taxon>Bacteria</taxon>
        <taxon>Pseudomonadati</taxon>
        <taxon>Pseudomonadota</taxon>
        <taxon>Gammaproteobacteria</taxon>
        <taxon>Pseudomonadales</taxon>
        <taxon>Pseudomonadaceae</taxon>
        <taxon>Pseudomonas</taxon>
    </lineage>
</organism>
<reference evidence="1" key="1">
    <citation type="submission" date="2020-12" db="EMBL/GenBank/DDBJ databases">
        <title>Generalized mutagenesis with transposon Tn5. A laboratory procedure for the identification of genes responsible for a bacterial phenotype and its regulation, illustrated with phenazine production in Pseudomonas chlororaphis.</title>
        <authorList>
            <person name="Muzio F."/>
            <person name="Sobrero P."/>
            <person name="Agaras B."/>
            <person name="Valverde C."/>
        </authorList>
    </citation>
    <scope>NUCLEOTIDE SEQUENCE</scope>
    <source>
        <strain evidence="1">SMMP3</strain>
    </source>
</reference>
<dbReference type="Proteomes" id="UP000787568">
    <property type="component" value="Unassembled WGS sequence"/>
</dbReference>
<gene>
    <name evidence="1" type="ORF">I8747_11785</name>
</gene>
<dbReference type="RefSeq" id="WP_216310712.1">
    <property type="nucleotide sequence ID" value="NZ_JAEEFW010000004.1"/>
</dbReference>
<proteinExistence type="predicted"/>
<dbReference type="AlphaFoldDB" id="A0AAJ0ZIX9"/>
<protein>
    <submittedName>
        <fullName evidence="1">Uncharacterized protein</fullName>
    </submittedName>
</protein>
<name>A0AAJ0ZIX9_9PSED</name>
<sequence length="120" mass="13051">MSNLSFQIGYTLGTAAREFMRAVKKPSTLEEKTPSAGAHASFPGPCLSPKVVNDLSHIPAMVRAKGVDLNHWYDVNTRVVVQPARKRRSRAKKPVELVAASPRLGSLNDLICPVDARAIC</sequence>
<comment type="caution">
    <text evidence="1">The sequence shown here is derived from an EMBL/GenBank/DDBJ whole genome shotgun (WGS) entry which is preliminary data.</text>
</comment>
<accession>A0AAJ0ZIX9</accession>